<dbReference type="GO" id="GO:0043190">
    <property type="term" value="C:ATP-binding cassette (ABC) transporter complex"/>
    <property type="evidence" value="ECO:0007669"/>
    <property type="project" value="InterPro"/>
</dbReference>
<evidence type="ECO:0000313" key="5">
    <source>
        <dbReference type="EMBL" id="QAU46794.1"/>
    </source>
</evidence>
<evidence type="ECO:0000313" key="6">
    <source>
        <dbReference type="EMBL" id="RXH09067.1"/>
    </source>
</evidence>
<proteinExistence type="inferred from homology"/>
<dbReference type="Gene3D" id="3.90.76.10">
    <property type="entry name" value="Dipeptide-binding Protein, Domain 1"/>
    <property type="match status" value="1"/>
</dbReference>
<dbReference type="Proteomes" id="UP000290401">
    <property type="component" value="Unassembled WGS sequence"/>
</dbReference>
<dbReference type="PIRSF" id="PIRSF002741">
    <property type="entry name" value="MppA"/>
    <property type="match status" value="1"/>
</dbReference>
<name>A0AAE6C8N3_9BRAD</name>
<evidence type="ECO:0000313" key="8">
    <source>
        <dbReference type="Proteomes" id="UP000290401"/>
    </source>
</evidence>
<dbReference type="Pfam" id="PF00496">
    <property type="entry name" value="SBP_bac_5"/>
    <property type="match status" value="1"/>
</dbReference>
<feature type="chain" id="PRO_5042029726" evidence="3">
    <location>
        <begin position="23"/>
        <end position="529"/>
    </location>
</feature>
<evidence type="ECO:0000256" key="2">
    <source>
        <dbReference type="ARBA" id="ARBA00005695"/>
    </source>
</evidence>
<evidence type="ECO:0000256" key="1">
    <source>
        <dbReference type="ARBA" id="ARBA00004418"/>
    </source>
</evidence>
<dbReference type="AlphaFoldDB" id="A0AAE6C8N3"/>
<evidence type="ECO:0000259" key="4">
    <source>
        <dbReference type="Pfam" id="PF00496"/>
    </source>
</evidence>
<gene>
    <name evidence="6" type="ORF">EAS56_27035</name>
    <name evidence="5" type="ORF">XH91_16445</name>
</gene>
<dbReference type="RefSeq" id="WP_128951530.1">
    <property type="nucleotide sequence ID" value="NZ_CP030053.1"/>
</dbReference>
<dbReference type="EMBL" id="RDQZ01000027">
    <property type="protein sequence ID" value="RXH09067.1"/>
    <property type="molecule type" value="Genomic_DNA"/>
</dbReference>
<dbReference type="InterPro" id="IPR000914">
    <property type="entry name" value="SBP_5_dom"/>
</dbReference>
<dbReference type="InterPro" id="IPR039424">
    <property type="entry name" value="SBP_5"/>
</dbReference>
<feature type="domain" description="Solute-binding protein family 5" evidence="4">
    <location>
        <begin position="74"/>
        <end position="438"/>
    </location>
</feature>
<dbReference type="Proteomes" id="UP000288972">
    <property type="component" value="Chromosome"/>
</dbReference>
<dbReference type="GO" id="GO:0030288">
    <property type="term" value="C:outer membrane-bounded periplasmic space"/>
    <property type="evidence" value="ECO:0007669"/>
    <property type="project" value="UniProtKB-ARBA"/>
</dbReference>
<dbReference type="Gene3D" id="3.40.190.10">
    <property type="entry name" value="Periplasmic binding protein-like II"/>
    <property type="match status" value="1"/>
</dbReference>
<accession>A0AAE6C8N3</accession>
<evidence type="ECO:0000313" key="7">
    <source>
        <dbReference type="Proteomes" id="UP000288972"/>
    </source>
</evidence>
<dbReference type="InterPro" id="IPR030678">
    <property type="entry name" value="Peptide/Ni-bd"/>
</dbReference>
<protein>
    <submittedName>
        <fullName evidence="5">ABC transporter substrate-binding protein</fullName>
    </submittedName>
</protein>
<comment type="subcellular location">
    <subcellularLocation>
        <location evidence="1">Periplasm</location>
    </subcellularLocation>
</comment>
<reference evidence="6 8" key="2">
    <citation type="submission" date="2018-10" db="EMBL/GenBank/DDBJ databases">
        <title>Bradyrhizobium sp. nov., effective nodules isolated from peanut in China.</title>
        <authorList>
            <person name="Li Y."/>
        </authorList>
    </citation>
    <scope>NUCLEOTIDE SEQUENCE [LARGE SCALE GENOMIC DNA]</scope>
    <source>
        <strain evidence="6 8">CCBAU 53426</strain>
    </source>
</reference>
<dbReference type="GO" id="GO:0015833">
    <property type="term" value="P:peptide transport"/>
    <property type="evidence" value="ECO:0007669"/>
    <property type="project" value="TreeGrafter"/>
</dbReference>
<keyword evidence="8" id="KW-1185">Reference proteome</keyword>
<evidence type="ECO:0000256" key="3">
    <source>
        <dbReference type="SAM" id="SignalP"/>
    </source>
</evidence>
<keyword evidence="3" id="KW-0732">Signal</keyword>
<dbReference type="PANTHER" id="PTHR30290:SF83">
    <property type="entry name" value="ABC TRANSPORTER SUBSTRATE-BINDING PROTEIN"/>
    <property type="match status" value="1"/>
</dbReference>
<reference evidence="5 7" key="1">
    <citation type="submission" date="2018-06" db="EMBL/GenBank/DDBJ databases">
        <title>Comparative genomics of rhizobia nodulating Arachis hypogaea in China.</title>
        <authorList>
            <person name="Li Y."/>
        </authorList>
    </citation>
    <scope>NUCLEOTIDE SEQUENCE [LARGE SCALE GENOMIC DNA]</scope>
    <source>
        <strain evidence="5 7">CCBAU 51670</strain>
    </source>
</reference>
<organism evidence="5 7">
    <name type="scientific">Bradyrhizobium guangzhouense</name>
    <dbReference type="NCBI Taxonomy" id="1325095"/>
    <lineage>
        <taxon>Bacteria</taxon>
        <taxon>Pseudomonadati</taxon>
        <taxon>Pseudomonadota</taxon>
        <taxon>Alphaproteobacteria</taxon>
        <taxon>Hyphomicrobiales</taxon>
        <taxon>Nitrobacteraceae</taxon>
        <taxon>Bradyrhizobium</taxon>
    </lineage>
</organism>
<dbReference type="Gene3D" id="3.10.105.10">
    <property type="entry name" value="Dipeptide-binding Protein, Domain 3"/>
    <property type="match status" value="1"/>
</dbReference>
<dbReference type="GO" id="GO:1904680">
    <property type="term" value="F:peptide transmembrane transporter activity"/>
    <property type="evidence" value="ECO:0007669"/>
    <property type="project" value="TreeGrafter"/>
</dbReference>
<dbReference type="EMBL" id="CP030053">
    <property type="protein sequence ID" value="QAU46794.1"/>
    <property type="molecule type" value="Genomic_DNA"/>
</dbReference>
<dbReference type="CDD" id="cd00995">
    <property type="entry name" value="PBP2_NikA_DppA_OppA_like"/>
    <property type="match status" value="1"/>
</dbReference>
<sequence length="529" mass="59127">MMLRMTAIVAGLALVLAGSAEAQTPRRGGTIRMTAPYGSSFTSLDIHTTQRAQDEIYAKALHRSLYIWDSAEGKPVPELAKEVIVSGGGLVQTFKLRDDAYFHNGRKMTADDVIWTFNRIMDGTKAYPGARYVRIIEGAAAVEKGQAKEISGLKKIDDFTLEMKLTEKVDPGFYFFTALTSIYPADEAAKDSFIQHPIGLGPFKFVEHVPGSRIVLERWDKFYKPGKPYADKIVISIMGEAAARDVAFRNKEIDTSVLGPAQYVAYQTDPNLKGTLVEVAEVFTRYMGMNPAFKPFADKRVRQAINYAIDSDLIINKLVKGKAYRATSWLPLTSPAYDKTMKPYPYDPAKAKQLLTEAGYPQGFEFEWTTSQNESWGLPIVSAVIPMLDKVGIKVKVKQVETAVLAEVVRTGDYQAFIYSQQSGPDPLAALKCFHSSTPQPACNYMNFRNPEFDKILDEAGQTDDAAKRTQLLQKANAFLYEEAPVWFFNYNKAVMAVQPWLHGIQQNPTEMTHQNVEDLWVDETSPAK</sequence>
<comment type="similarity">
    <text evidence="2">Belongs to the bacterial solute-binding protein 5 family.</text>
</comment>
<dbReference type="KEGG" id="bgz:XH91_16445"/>
<dbReference type="SUPFAM" id="SSF53850">
    <property type="entry name" value="Periplasmic binding protein-like II"/>
    <property type="match status" value="1"/>
</dbReference>
<feature type="signal peptide" evidence="3">
    <location>
        <begin position="1"/>
        <end position="22"/>
    </location>
</feature>
<dbReference type="PANTHER" id="PTHR30290">
    <property type="entry name" value="PERIPLASMIC BINDING COMPONENT OF ABC TRANSPORTER"/>
    <property type="match status" value="1"/>
</dbReference>